<evidence type="ECO:0000313" key="3">
    <source>
        <dbReference type="Proteomes" id="UP000281647"/>
    </source>
</evidence>
<feature type="transmembrane region" description="Helical" evidence="1">
    <location>
        <begin position="36"/>
        <end position="54"/>
    </location>
</feature>
<dbReference type="EMBL" id="RKST01000052">
    <property type="protein sequence ID" value="RUM95308.1"/>
    <property type="molecule type" value="Genomic_DNA"/>
</dbReference>
<comment type="caution">
    <text evidence="2">The sequence shown here is derived from an EMBL/GenBank/DDBJ whole genome shotgun (WGS) entry which is preliminary data.</text>
</comment>
<name>A0A432UZN6_9HYPH</name>
<dbReference type="Proteomes" id="UP000281647">
    <property type="component" value="Unassembled WGS sequence"/>
</dbReference>
<keyword evidence="1" id="KW-0812">Transmembrane</keyword>
<dbReference type="OrthoDB" id="8090107at2"/>
<gene>
    <name evidence="2" type="ORF">EET67_24020</name>
</gene>
<accession>A0A432UZN6</accession>
<keyword evidence="3" id="KW-1185">Reference proteome</keyword>
<evidence type="ECO:0000313" key="2">
    <source>
        <dbReference type="EMBL" id="RUM95308.1"/>
    </source>
</evidence>
<dbReference type="AlphaFoldDB" id="A0A432UZN6"/>
<reference evidence="2 3" key="1">
    <citation type="submission" date="2018-11" db="EMBL/GenBank/DDBJ databases">
        <title>Pseudaminobacter arsenicus sp. nov., an arsenic-resistant bacterium isolated from arsenic-rich aquifers.</title>
        <authorList>
            <person name="Mu Y."/>
        </authorList>
    </citation>
    <scope>NUCLEOTIDE SEQUENCE [LARGE SCALE GENOMIC DNA]</scope>
    <source>
        <strain evidence="2 3">CB3</strain>
    </source>
</reference>
<organism evidence="2 3">
    <name type="scientific">Borborobacter arsenicus</name>
    <dbReference type="NCBI Taxonomy" id="1851146"/>
    <lineage>
        <taxon>Bacteria</taxon>
        <taxon>Pseudomonadati</taxon>
        <taxon>Pseudomonadota</taxon>
        <taxon>Alphaproteobacteria</taxon>
        <taxon>Hyphomicrobiales</taxon>
        <taxon>Phyllobacteriaceae</taxon>
        <taxon>Borborobacter</taxon>
    </lineage>
</organism>
<keyword evidence="1" id="KW-0472">Membrane</keyword>
<dbReference type="RefSeq" id="WP_128625560.1">
    <property type="nucleotide sequence ID" value="NZ_ML133518.1"/>
</dbReference>
<proteinExistence type="predicted"/>
<keyword evidence="1" id="KW-1133">Transmembrane helix</keyword>
<sequence length="62" mass="7132">MKKLGRFIIWLFIAPGDLIADRLGISEENNRDLVRMLINSLFWITIAVVGLAIWTSTLPQYQ</sequence>
<protein>
    <submittedName>
        <fullName evidence="2">Uncharacterized protein</fullName>
    </submittedName>
</protein>
<evidence type="ECO:0000256" key="1">
    <source>
        <dbReference type="SAM" id="Phobius"/>
    </source>
</evidence>